<reference evidence="5 6" key="1">
    <citation type="submission" date="2021-03" db="EMBL/GenBank/DDBJ databases">
        <authorList>
            <person name="Peeters C."/>
        </authorList>
    </citation>
    <scope>NUCLEOTIDE SEQUENCE [LARGE SCALE GENOMIC DNA]</scope>
    <source>
        <strain evidence="5 6">LMG 26411</strain>
    </source>
</reference>
<gene>
    <name evidence="5" type="primary">yhhW</name>
    <name evidence="5" type="ORF">LMG26411_00377</name>
</gene>
<comment type="caution">
    <text evidence="5">The sequence shown here is derived from an EMBL/GenBank/DDBJ whole genome shotgun (WGS) entry which is preliminary data.</text>
</comment>
<evidence type="ECO:0000256" key="2">
    <source>
        <dbReference type="RuleBase" id="RU003457"/>
    </source>
</evidence>
<keyword evidence="6" id="KW-1185">Reference proteome</keyword>
<feature type="domain" description="Pirin N-terminal" evidence="3">
    <location>
        <begin position="8"/>
        <end position="119"/>
    </location>
</feature>
<feature type="domain" description="Quercetin 2,3-dioxygenase C-terminal cupin" evidence="4">
    <location>
        <begin position="146"/>
        <end position="231"/>
    </location>
</feature>
<dbReference type="PIRSF" id="PIRSF006232">
    <property type="entry name" value="Pirin"/>
    <property type="match status" value="1"/>
</dbReference>
<evidence type="ECO:0000313" key="6">
    <source>
        <dbReference type="Proteomes" id="UP000672657"/>
    </source>
</evidence>
<dbReference type="InterPro" id="IPR014710">
    <property type="entry name" value="RmlC-like_jellyroll"/>
</dbReference>
<sequence length="232" mass="25572">MIEIRKSEERGYADHGWLKSYHSFSFADYYDPQHVQFGPLRVINEDRVAPGMGFGTHGHRDMEIISYVLEGELAHKDSMGNGSVIRPGDVQRMSAGTGVRHSEYNHAAHDTTHFLQIWIMPDRTGIEPGYEEKRFEAADKRGRLRLVASPDGADGSVLVHQDVRLYAGLFDGDESATLALAPGRRAYVHVARGRVVVNGKPLEAGDAAKLESVDAVALTQGEDAEVLVFDLS</sequence>
<proteinExistence type="inferred from homology"/>
<dbReference type="InterPro" id="IPR012093">
    <property type="entry name" value="Pirin"/>
</dbReference>
<dbReference type="Gene3D" id="2.60.120.10">
    <property type="entry name" value="Jelly Rolls"/>
    <property type="match status" value="2"/>
</dbReference>
<dbReference type="PANTHER" id="PTHR43212">
    <property type="entry name" value="QUERCETIN 2,3-DIOXYGENASE"/>
    <property type="match status" value="1"/>
</dbReference>
<protein>
    <submittedName>
        <fullName evidence="5">Quercetin 2,3-dioxygenase</fullName>
        <ecNumber evidence="5">1.13.11.24</ecNumber>
    </submittedName>
</protein>
<dbReference type="CDD" id="cd02910">
    <property type="entry name" value="cupin_Yhhw_N"/>
    <property type="match status" value="1"/>
</dbReference>
<evidence type="ECO:0000313" key="5">
    <source>
        <dbReference type="EMBL" id="CAG2130615.1"/>
    </source>
</evidence>
<keyword evidence="5" id="KW-0560">Oxidoreductase</keyword>
<evidence type="ECO:0000256" key="1">
    <source>
        <dbReference type="ARBA" id="ARBA00008416"/>
    </source>
</evidence>
<dbReference type="GO" id="GO:0008127">
    <property type="term" value="F:quercetin 2,3-dioxygenase activity"/>
    <property type="evidence" value="ECO:0007669"/>
    <property type="project" value="UniProtKB-EC"/>
</dbReference>
<dbReference type="PANTHER" id="PTHR43212:SF3">
    <property type="entry name" value="QUERCETIN 2,3-DIOXYGENASE"/>
    <property type="match status" value="1"/>
</dbReference>
<dbReference type="Pfam" id="PF17954">
    <property type="entry name" value="Pirin_C_2"/>
    <property type="match status" value="1"/>
</dbReference>
<dbReference type="EC" id="1.13.11.24" evidence="5"/>
<dbReference type="RefSeq" id="WP_211951597.1">
    <property type="nucleotide sequence ID" value="NZ_CAJPVI010000001.1"/>
</dbReference>
<dbReference type="InterPro" id="IPR041602">
    <property type="entry name" value="Quercetinase_C"/>
</dbReference>
<dbReference type="Proteomes" id="UP000672657">
    <property type="component" value="Unassembled WGS sequence"/>
</dbReference>
<dbReference type="CDD" id="cd20311">
    <property type="entry name" value="cupin_Yhhw_C"/>
    <property type="match status" value="1"/>
</dbReference>
<comment type="similarity">
    <text evidence="1 2">Belongs to the pirin family.</text>
</comment>
<dbReference type="SUPFAM" id="SSF51182">
    <property type="entry name" value="RmlC-like cupins"/>
    <property type="match status" value="1"/>
</dbReference>
<evidence type="ECO:0000259" key="3">
    <source>
        <dbReference type="Pfam" id="PF02678"/>
    </source>
</evidence>
<dbReference type="InterPro" id="IPR003829">
    <property type="entry name" value="Pirin_N_dom"/>
</dbReference>
<name>A0ABN7PQH3_9BURK</name>
<accession>A0ABN7PQH3</accession>
<dbReference type="EMBL" id="CAJPVI010000001">
    <property type="protein sequence ID" value="CAG2130615.1"/>
    <property type="molecule type" value="Genomic_DNA"/>
</dbReference>
<dbReference type="Pfam" id="PF02678">
    <property type="entry name" value="Pirin"/>
    <property type="match status" value="1"/>
</dbReference>
<evidence type="ECO:0000259" key="4">
    <source>
        <dbReference type="Pfam" id="PF17954"/>
    </source>
</evidence>
<dbReference type="InterPro" id="IPR011051">
    <property type="entry name" value="RmlC_Cupin_sf"/>
</dbReference>
<organism evidence="5 6">
    <name type="scientific">Cupriavidus numazuensis</name>
    <dbReference type="NCBI Taxonomy" id="221992"/>
    <lineage>
        <taxon>Bacteria</taxon>
        <taxon>Pseudomonadati</taxon>
        <taxon>Pseudomonadota</taxon>
        <taxon>Betaproteobacteria</taxon>
        <taxon>Burkholderiales</taxon>
        <taxon>Burkholderiaceae</taxon>
        <taxon>Cupriavidus</taxon>
    </lineage>
</organism>